<evidence type="ECO:0000313" key="3">
    <source>
        <dbReference type="EMBL" id="MBB6672678.1"/>
    </source>
</evidence>
<feature type="compositionally biased region" description="Low complexity" evidence="1">
    <location>
        <begin position="43"/>
        <end position="86"/>
    </location>
</feature>
<feature type="compositionally biased region" description="Low complexity" evidence="1">
    <location>
        <begin position="108"/>
        <end position="117"/>
    </location>
</feature>
<evidence type="ECO:0000259" key="2">
    <source>
        <dbReference type="SMART" id="SM00047"/>
    </source>
</evidence>
<dbReference type="Proteomes" id="UP000547209">
    <property type="component" value="Unassembled WGS sequence"/>
</dbReference>
<dbReference type="Gene3D" id="2.30.30.40">
    <property type="entry name" value="SH3 Domains"/>
    <property type="match status" value="1"/>
</dbReference>
<dbReference type="EMBL" id="JACJVP010000030">
    <property type="protein sequence ID" value="MBB6672678.1"/>
    <property type="molecule type" value="Genomic_DNA"/>
</dbReference>
<dbReference type="Pfam" id="PF08239">
    <property type="entry name" value="SH3_3"/>
    <property type="match status" value="1"/>
</dbReference>
<protein>
    <submittedName>
        <fullName evidence="3">Glucosaminidase domain-containing protein</fullName>
    </submittedName>
</protein>
<dbReference type="SMART" id="SM00047">
    <property type="entry name" value="LYZ2"/>
    <property type="match status" value="1"/>
</dbReference>
<dbReference type="Gene3D" id="1.10.530.10">
    <property type="match status" value="1"/>
</dbReference>
<dbReference type="GO" id="GO:0004040">
    <property type="term" value="F:amidase activity"/>
    <property type="evidence" value="ECO:0007669"/>
    <property type="project" value="InterPro"/>
</dbReference>
<feature type="region of interest" description="Disordered" evidence="1">
    <location>
        <begin position="187"/>
        <end position="245"/>
    </location>
</feature>
<feature type="region of interest" description="Disordered" evidence="1">
    <location>
        <begin position="43"/>
        <end position="124"/>
    </location>
</feature>
<dbReference type="Pfam" id="PF01832">
    <property type="entry name" value="Glucosaminidase"/>
    <property type="match status" value="1"/>
</dbReference>
<evidence type="ECO:0000313" key="4">
    <source>
        <dbReference type="Proteomes" id="UP000547209"/>
    </source>
</evidence>
<dbReference type="AlphaFoldDB" id="A0A7X0RS51"/>
<comment type="caution">
    <text evidence="3">The sequence shown here is derived from an EMBL/GenBank/DDBJ whole genome shotgun (WGS) entry which is preliminary data.</text>
</comment>
<organism evidence="3 4">
    <name type="scientific">Cohnella nanjingensis</name>
    <dbReference type="NCBI Taxonomy" id="1387779"/>
    <lineage>
        <taxon>Bacteria</taxon>
        <taxon>Bacillati</taxon>
        <taxon>Bacillota</taxon>
        <taxon>Bacilli</taxon>
        <taxon>Bacillales</taxon>
        <taxon>Paenibacillaceae</taxon>
        <taxon>Cohnella</taxon>
    </lineage>
</organism>
<evidence type="ECO:0000256" key="1">
    <source>
        <dbReference type="SAM" id="MobiDB-lite"/>
    </source>
</evidence>
<accession>A0A7X0RS51</accession>
<proteinExistence type="predicted"/>
<dbReference type="RefSeq" id="WP_185670535.1">
    <property type="nucleotide sequence ID" value="NZ_JACJVP010000030.1"/>
</dbReference>
<keyword evidence="4" id="KW-1185">Reference proteome</keyword>
<dbReference type="InterPro" id="IPR002901">
    <property type="entry name" value="MGlyc_endo_b_GlcNAc-like_dom"/>
</dbReference>
<reference evidence="3 4" key="1">
    <citation type="submission" date="2020-08" db="EMBL/GenBank/DDBJ databases">
        <title>Cohnella phylogeny.</title>
        <authorList>
            <person name="Dunlap C."/>
        </authorList>
    </citation>
    <scope>NUCLEOTIDE SEQUENCE [LARGE SCALE GENOMIC DNA]</scope>
    <source>
        <strain evidence="3 4">DSM 28246</strain>
    </source>
</reference>
<feature type="domain" description="Mannosyl-glycoprotein endo-beta-N-acetylglucosamidase-like" evidence="2">
    <location>
        <begin position="254"/>
        <end position="369"/>
    </location>
</feature>
<dbReference type="InterPro" id="IPR003646">
    <property type="entry name" value="SH3-like_bac-type"/>
</dbReference>
<gene>
    <name evidence="3" type="ORF">H7C19_18510</name>
</gene>
<sequence>MRRLMNRYLFVSMLSVTLLLTLGMNVLPSHNGSEQVDAAAVSMSVSSPAAQPASPSPAASDSPGASSEPASPSSDASPAATDASSPKPTPAPAVAPAPTGSEAPAVLPAPFQPTAAEPAPPPQPTYDTYEVTAYFLNVRTNPYAKSKILNVVEKGTLLQVVGKTDEGWLRLRGEGYVHGGYAKLVPPSGASLPQSEGEKPASQPPQPKAPKLKIGGAKKSPPAKQTETGSAAKPGKPTSTVKSDSGLTAEHIAKIFEGTALADKGLEDAILEIEDDYGINAFFTIAVMKLESGNGSSKLAKTKNNLFGLNAVTGNEAVKAFSFKTKGDSVRKFGQLLAKNYVGKGYTTIEKVAKKYCPANSKWATKVKNIMSSDHRKI</sequence>
<name>A0A7X0RS51_9BACL</name>